<comment type="caution">
    <text evidence="1">The sequence shown here is derived from an EMBL/GenBank/DDBJ whole genome shotgun (WGS) entry which is preliminary data.</text>
</comment>
<protein>
    <submittedName>
        <fullName evidence="1">Uncharacterized protein</fullName>
    </submittedName>
</protein>
<sequence length="1284" mass="140254">MEIFIEICCLTVAYARKNSRIEPTQLMSLTTTPMKKVVAGENHSMALSQTGQIFSWGSNSFGQLGHSDKSRSSHSRLTPKRIDAFRFHVMADIAASGCHSAAIDAEVGAVYTWGSNRRGQLGRKEGSGTDQADATPRSVDALRLRYPVSVLYGNYDSVRATKVALSDSHTCVVLQCSQNGRTLGQVWQFGYGSFRPSRVKFPSVGSMSEAVMCDTWIPSCKQRGMDIVDVSCAQNHSIALSADGSVYTWGHNPPALSHASNPGSINRHPDTARRSAVVSSSPTAPQKVPTHKYGAVTSVCASQNHCAVITQQGDLVTWGCGEQGVLGHGRGNTWQPNPKRVAGVKKAVAVAAGHQHMAVLVAPLLPKMNTEASLAHREGVPLLVELVEKKIMAFVDVTNCAQVWQYAERYAARRLQDYCENYLQNNWDVMLDVVGRERLEALFQLMLPPMDEPLAAVEAMEEPSKDKGGKLSCASSRKLSCASSCKRGVGTSPLLDCKKEQTSGKESVGASRAHVAVKSCKPNGRYKSNKFVPLTSFVVGKTVAPPTRAHEMSSPWGISVTSTVVEPSVTQGKCEPPDLRVPDTFTEIFPLPEVSTRKGTASSAASREHRASGGCYPSASPRLACTPLSVSGKHVLGYDGTEHEQVRAFSLDSFLKQPPRRRTRHKRLTPASPVWNSSDSIVTPEKESVPPKTLKEIQEEEEMAAARERTAKARISGGNVVVQRPQSTMNSWGLCRPPDRVSLTEVQKFQEEQEFVEQQRQILMAIEREQAQARADVGNRRKRPVATKNKRSAGIPKQERAETNGAGDLSLAVGNSFGDNERKRNKLKKAKERKAARMAAGETFAASGSISTRDAGRESKVSSKVTAGKPKTAKKKSNPLRHLATESESALNNPNVLKWAVAARNKAKLAQLKEQLKPKLPNISPSDIESIPEIIADSSDEESLTKMVQQTKVIMSVVGPYKLYGELLVKVCAENGVHYCDLTGEMIWIKEMISKYEATATKTGAVLVNCCGFESIPSDLATLLISDRIQQKLNLSTSRIDMYFTDLKGEASGGTIASVFAICEYSYKQLLATRNPYYLTDEKTIKEKEAAGLIKPNTVSTMVRYDKVKGFWHSQFIGAALNQIIVHRSNHILQNKYGKNFVYQERLANGGLFKQLLASFGLLVGSIMLCFSWVRALLKHIVRAPGQGPSEMSMLHGYFIAEAVGYSSDGKLAVEAKVMGTGDPGYSLTSRLISECAFCLAKDEFGELSSLKGGFYTPASAFGHKLADRLQTKKLITFELKDMM</sequence>
<keyword evidence="2" id="KW-1185">Reference proteome</keyword>
<dbReference type="Proteomes" id="UP001163321">
    <property type="component" value="Chromosome 4"/>
</dbReference>
<organism evidence="1 2">
    <name type="scientific">Peronosclerospora sorghi</name>
    <dbReference type="NCBI Taxonomy" id="230839"/>
    <lineage>
        <taxon>Eukaryota</taxon>
        <taxon>Sar</taxon>
        <taxon>Stramenopiles</taxon>
        <taxon>Oomycota</taxon>
        <taxon>Peronosporomycetes</taxon>
        <taxon>Peronosporales</taxon>
        <taxon>Peronosporaceae</taxon>
        <taxon>Peronosclerospora</taxon>
    </lineage>
</organism>
<evidence type="ECO:0000313" key="2">
    <source>
        <dbReference type="Proteomes" id="UP001163321"/>
    </source>
</evidence>
<name>A0ACC0W669_9STRA</name>
<evidence type="ECO:0000313" key="1">
    <source>
        <dbReference type="EMBL" id="KAI9913206.1"/>
    </source>
</evidence>
<reference evidence="1 2" key="1">
    <citation type="journal article" date="2022" name="bioRxiv">
        <title>The genome of the oomycete Peronosclerospora sorghi, a cosmopolitan pathogen of maize and sorghum, is inflated with dispersed pseudogenes.</title>
        <authorList>
            <person name="Fletcher K."/>
            <person name="Martin F."/>
            <person name="Isakeit T."/>
            <person name="Cavanaugh K."/>
            <person name="Magill C."/>
            <person name="Michelmore R."/>
        </authorList>
    </citation>
    <scope>NUCLEOTIDE SEQUENCE [LARGE SCALE GENOMIC DNA]</scope>
    <source>
        <strain evidence="1">P6</strain>
    </source>
</reference>
<proteinExistence type="predicted"/>
<gene>
    <name evidence="1" type="ORF">PsorP6_005980</name>
</gene>
<dbReference type="EMBL" id="CM047583">
    <property type="protein sequence ID" value="KAI9913206.1"/>
    <property type="molecule type" value="Genomic_DNA"/>
</dbReference>
<accession>A0ACC0W669</accession>